<evidence type="ECO:0000256" key="2">
    <source>
        <dbReference type="PROSITE-ProRule" id="PRU00042"/>
    </source>
</evidence>
<dbReference type="SMART" id="SM00355">
    <property type="entry name" value="ZnF_C2H2"/>
    <property type="match status" value="2"/>
</dbReference>
<dbReference type="InterPro" id="IPR013087">
    <property type="entry name" value="Znf_C2H2_type"/>
</dbReference>
<dbReference type="GO" id="GO:0005634">
    <property type="term" value="C:nucleus"/>
    <property type="evidence" value="ECO:0007669"/>
    <property type="project" value="TreeGrafter"/>
</dbReference>
<feature type="region of interest" description="Disordered" evidence="3">
    <location>
        <begin position="121"/>
        <end position="173"/>
    </location>
</feature>
<dbReference type="InterPro" id="IPR051095">
    <property type="entry name" value="Dros_DevTransReg"/>
</dbReference>
<dbReference type="InterPro" id="IPR011333">
    <property type="entry name" value="SKP1/BTB/POZ_sf"/>
</dbReference>
<dbReference type="CDD" id="cd18315">
    <property type="entry name" value="BTB_POZ_BAB-like"/>
    <property type="match status" value="1"/>
</dbReference>
<dbReference type="PROSITE" id="PS50097">
    <property type="entry name" value="BTB"/>
    <property type="match status" value="1"/>
</dbReference>
<name>A0A0K2UEB5_LEPSM</name>
<keyword evidence="2" id="KW-0862">Zinc</keyword>
<dbReference type="GO" id="GO:0003006">
    <property type="term" value="P:developmental process involved in reproduction"/>
    <property type="evidence" value="ECO:0007669"/>
    <property type="project" value="UniProtKB-ARBA"/>
</dbReference>
<dbReference type="PROSITE" id="PS50157">
    <property type="entry name" value="ZINC_FINGER_C2H2_2"/>
    <property type="match status" value="1"/>
</dbReference>
<proteinExistence type="predicted"/>
<keyword evidence="2" id="KW-0479">Metal-binding</keyword>
<dbReference type="GO" id="GO:0048468">
    <property type="term" value="P:cell development"/>
    <property type="evidence" value="ECO:0007669"/>
    <property type="project" value="UniProtKB-ARBA"/>
</dbReference>
<dbReference type="EMBL" id="HACA01018936">
    <property type="protein sequence ID" value="CDW36297.1"/>
    <property type="molecule type" value="Transcribed_RNA"/>
</dbReference>
<dbReference type="InterPro" id="IPR015318">
    <property type="entry name" value="Znf_GAGA-bd_fac"/>
</dbReference>
<dbReference type="GO" id="GO:0048513">
    <property type="term" value="P:animal organ development"/>
    <property type="evidence" value="ECO:0007669"/>
    <property type="project" value="UniProtKB-ARBA"/>
</dbReference>
<feature type="domain" description="BTB" evidence="4">
    <location>
        <begin position="32"/>
        <end position="97"/>
    </location>
</feature>
<dbReference type="Pfam" id="PF00651">
    <property type="entry name" value="BTB"/>
    <property type="match status" value="1"/>
</dbReference>
<dbReference type="Gene3D" id="3.30.710.10">
    <property type="entry name" value="Potassium Channel Kv1.1, Chain A"/>
    <property type="match status" value="1"/>
</dbReference>
<dbReference type="PANTHER" id="PTHR23110">
    <property type="entry name" value="BTB DOMAIN TRANSCRIPTION FACTOR"/>
    <property type="match status" value="1"/>
</dbReference>
<keyword evidence="1" id="KW-0539">Nucleus</keyword>
<sequence length="353" mass="40567">MGSVERFHVRWNEYESNIKNEFSVLRQNGDFFDVTLVCGSDQIKAHKVILSAFSPLLCSIIKSVPHEHPLVYLRGIKFQHLESLLYFMYNGEVSLTEDEFEDFLSTAFELEIRGLIQPHSTSRIKESSSSTSPMVPINEEEESFSVPPPEDKSLKEASLPQTPTERSRDIPIPSTHFLSAVPSCLASEDDDDDFQEDLSISERRKRRKRSKMDVVAKINLDTQEKENSYVNSDTEPNIIVEEIIGDHNELEAIPGTSSEHDEDLDMDFEYYKQNKVVTEDCGGVVCQICKKVIRQSYNLSRHFEAYHSNSKTVYECPKCRTRHRTKSGFQGHISKFHKLWKKQNVEMFSVPSS</sequence>
<evidence type="ECO:0000313" key="6">
    <source>
        <dbReference type="EMBL" id="CDW36297.1"/>
    </source>
</evidence>
<dbReference type="InterPro" id="IPR000210">
    <property type="entry name" value="BTB/POZ_dom"/>
</dbReference>
<dbReference type="AlphaFoldDB" id="A0A0K2UEB5"/>
<keyword evidence="2" id="KW-0863">Zinc-finger</keyword>
<dbReference type="Pfam" id="PF09237">
    <property type="entry name" value="GAGA"/>
    <property type="match status" value="1"/>
</dbReference>
<organism evidence="6">
    <name type="scientific">Lepeophtheirus salmonis</name>
    <name type="common">Salmon louse</name>
    <name type="synonym">Caligus salmonis</name>
    <dbReference type="NCBI Taxonomy" id="72036"/>
    <lineage>
        <taxon>Eukaryota</taxon>
        <taxon>Metazoa</taxon>
        <taxon>Ecdysozoa</taxon>
        <taxon>Arthropoda</taxon>
        <taxon>Crustacea</taxon>
        <taxon>Multicrustacea</taxon>
        <taxon>Hexanauplia</taxon>
        <taxon>Copepoda</taxon>
        <taxon>Siphonostomatoida</taxon>
        <taxon>Caligidae</taxon>
        <taxon>Lepeophtheirus</taxon>
    </lineage>
</organism>
<evidence type="ECO:0000256" key="3">
    <source>
        <dbReference type="SAM" id="MobiDB-lite"/>
    </source>
</evidence>
<feature type="domain" description="C2H2-type" evidence="5">
    <location>
        <begin position="284"/>
        <end position="312"/>
    </location>
</feature>
<dbReference type="PROSITE" id="PS00028">
    <property type="entry name" value="ZINC_FINGER_C2H2_1"/>
    <property type="match status" value="1"/>
</dbReference>
<dbReference type="Gene3D" id="3.30.160.60">
    <property type="entry name" value="Classic Zinc Finger"/>
    <property type="match status" value="1"/>
</dbReference>
<accession>A0A0K2UEB5</accession>
<reference evidence="6" key="1">
    <citation type="submission" date="2014-05" db="EMBL/GenBank/DDBJ databases">
        <authorList>
            <person name="Chronopoulou M."/>
        </authorList>
    </citation>
    <scope>NUCLEOTIDE SEQUENCE</scope>
    <source>
        <tissue evidence="6">Whole organism</tissue>
    </source>
</reference>
<dbReference type="OrthoDB" id="6359816at2759"/>
<dbReference type="GO" id="GO:0008270">
    <property type="term" value="F:zinc ion binding"/>
    <property type="evidence" value="ECO:0007669"/>
    <property type="project" value="UniProtKB-KW"/>
</dbReference>
<dbReference type="PANTHER" id="PTHR23110:SF98">
    <property type="entry name" value="PRE-LOLA-G, ISOFORM C-RELATED"/>
    <property type="match status" value="1"/>
</dbReference>
<evidence type="ECO:0000259" key="4">
    <source>
        <dbReference type="PROSITE" id="PS50097"/>
    </source>
</evidence>
<dbReference type="SMART" id="SM00225">
    <property type="entry name" value="BTB"/>
    <property type="match status" value="1"/>
</dbReference>
<evidence type="ECO:0000256" key="1">
    <source>
        <dbReference type="ARBA" id="ARBA00023242"/>
    </source>
</evidence>
<dbReference type="GO" id="GO:0006357">
    <property type="term" value="P:regulation of transcription by RNA polymerase II"/>
    <property type="evidence" value="ECO:0007669"/>
    <property type="project" value="TreeGrafter"/>
</dbReference>
<protein>
    <submittedName>
        <fullName evidence="6">Putative LOC100869307 [Apis florea]</fullName>
    </submittedName>
</protein>
<dbReference type="SUPFAM" id="SSF54695">
    <property type="entry name" value="POZ domain"/>
    <property type="match status" value="1"/>
</dbReference>
<evidence type="ECO:0000259" key="5">
    <source>
        <dbReference type="PROSITE" id="PS50157"/>
    </source>
</evidence>